<reference evidence="2 3" key="1">
    <citation type="submission" date="2024-01" db="EMBL/GenBank/DDBJ databases">
        <title>Pedobacter sp. nov., isolated from fresh soil.</title>
        <authorList>
            <person name="Le N.T.T."/>
        </authorList>
    </citation>
    <scope>NUCLEOTIDE SEQUENCE [LARGE SCALE GENOMIC DNA]</scope>
    <source>
        <strain evidence="2 3">KR3-3</strain>
    </source>
</reference>
<evidence type="ECO:0000313" key="3">
    <source>
        <dbReference type="Proteomes" id="UP001336835"/>
    </source>
</evidence>
<dbReference type="EMBL" id="JAZDQT010000004">
    <property type="protein sequence ID" value="MEE1947283.1"/>
    <property type="molecule type" value="Genomic_DNA"/>
</dbReference>
<organism evidence="2 3">
    <name type="scientific">Pedobacter albus</name>
    <dbReference type="NCBI Taxonomy" id="3113905"/>
    <lineage>
        <taxon>Bacteria</taxon>
        <taxon>Pseudomonadati</taxon>
        <taxon>Bacteroidota</taxon>
        <taxon>Sphingobacteriia</taxon>
        <taxon>Sphingobacteriales</taxon>
        <taxon>Sphingobacteriaceae</taxon>
        <taxon>Pedobacter</taxon>
    </lineage>
</organism>
<keyword evidence="3" id="KW-1185">Reference proteome</keyword>
<evidence type="ECO:0000256" key="1">
    <source>
        <dbReference type="SAM" id="SignalP"/>
    </source>
</evidence>
<sequence length="67" mass="6956">MKKLALALLLTTAGFVAQAQTKAPKTAAVKKEATKACLSKGKSCCNDKALSALRRPVAKPATAKKSK</sequence>
<gene>
    <name evidence="2" type="ORF">VRU48_19310</name>
</gene>
<dbReference type="RefSeq" id="WP_330109571.1">
    <property type="nucleotide sequence ID" value="NZ_JAZDQT010000004.1"/>
</dbReference>
<feature type="signal peptide" evidence="1">
    <location>
        <begin position="1"/>
        <end position="19"/>
    </location>
</feature>
<name>A0ABU7ICR0_9SPHI</name>
<comment type="caution">
    <text evidence="2">The sequence shown here is derived from an EMBL/GenBank/DDBJ whole genome shotgun (WGS) entry which is preliminary data.</text>
</comment>
<evidence type="ECO:0000313" key="2">
    <source>
        <dbReference type="EMBL" id="MEE1947283.1"/>
    </source>
</evidence>
<feature type="chain" id="PRO_5045412582" evidence="1">
    <location>
        <begin position="20"/>
        <end position="67"/>
    </location>
</feature>
<keyword evidence="1" id="KW-0732">Signal</keyword>
<proteinExistence type="predicted"/>
<dbReference type="Proteomes" id="UP001336835">
    <property type="component" value="Unassembled WGS sequence"/>
</dbReference>
<accession>A0ABU7ICR0</accession>
<protein>
    <submittedName>
        <fullName evidence="2">Uncharacterized protein</fullName>
    </submittedName>
</protein>